<keyword evidence="3" id="KW-1185">Reference proteome</keyword>
<feature type="region of interest" description="Disordered" evidence="1">
    <location>
        <begin position="78"/>
        <end position="137"/>
    </location>
</feature>
<accession>A0A183BVF0</accession>
<sequence length="137" mass="14874">MKEFLFHLALELIDCKCRVESDWCDILAKLCSQDHIVSALLPELSNAMIFITLIPLQLMAIVIAAVFVIIAQCCGRRKKGGAFKSRARKAPAKKGGLFKSPAKKAAAKKGVQSKTPAKKAPESPPPAKKANSRKEDS</sequence>
<evidence type="ECO:0000256" key="2">
    <source>
        <dbReference type="SAM" id="Phobius"/>
    </source>
</evidence>
<evidence type="ECO:0000313" key="4">
    <source>
        <dbReference type="WBParaSite" id="GPLIN_000458800"/>
    </source>
</evidence>
<keyword evidence="2" id="KW-0812">Transmembrane</keyword>
<protein>
    <submittedName>
        <fullName evidence="4">Uncharacterized protein</fullName>
    </submittedName>
</protein>
<feature type="compositionally biased region" description="Basic residues" evidence="1">
    <location>
        <begin position="78"/>
        <end position="92"/>
    </location>
</feature>
<reference evidence="4" key="2">
    <citation type="submission" date="2016-06" db="UniProtKB">
        <authorList>
            <consortium name="WormBaseParasite"/>
        </authorList>
    </citation>
    <scope>IDENTIFICATION</scope>
</reference>
<feature type="transmembrane region" description="Helical" evidence="2">
    <location>
        <begin position="47"/>
        <end position="70"/>
    </location>
</feature>
<reference evidence="3" key="1">
    <citation type="submission" date="2014-05" db="EMBL/GenBank/DDBJ databases">
        <title>The genome and life-stage specific transcriptomes of Globodera pallida elucidate key aspects of plant parasitism by a cyst nematode.</title>
        <authorList>
            <person name="Cotton J.A."/>
            <person name="Lilley C.J."/>
            <person name="Jones L.M."/>
            <person name="Kikuchi T."/>
            <person name="Reid A.J."/>
            <person name="Thorpe P."/>
            <person name="Tsai I.J."/>
            <person name="Beasley H."/>
            <person name="Blok V."/>
            <person name="Cock P.J.A."/>
            <person name="Van den Akker S.E."/>
            <person name="Holroyd N."/>
            <person name="Hunt M."/>
            <person name="Mantelin S."/>
            <person name="Naghra H."/>
            <person name="Pain A."/>
            <person name="Palomares-Rius J.E."/>
            <person name="Zarowiecki M."/>
            <person name="Berriman M."/>
            <person name="Jones J.T."/>
            <person name="Urwin P.E."/>
        </authorList>
    </citation>
    <scope>NUCLEOTIDE SEQUENCE [LARGE SCALE GENOMIC DNA]</scope>
    <source>
        <strain evidence="3">Lindley</strain>
    </source>
</reference>
<evidence type="ECO:0000313" key="3">
    <source>
        <dbReference type="Proteomes" id="UP000050741"/>
    </source>
</evidence>
<dbReference type="AlphaFoldDB" id="A0A183BVF0"/>
<dbReference type="WBParaSite" id="GPLIN_000458800">
    <property type="protein sequence ID" value="GPLIN_000458800"/>
    <property type="gene ID" value="GPLIN_000458800"/>
</dbReference>
<keyword evidence="2" id="KW-0472">Membrane</keyword>
<proteinExistence type="predicted"/>
<organism evidence="3 4">
    <name type="scientific">Globodera pallida</name>
    <name type="common">Potato cyst nematode worm</name>
    <name type="synonym">Heterodera pallida</name>
    <dbReference type="NCBI Taxonomy" id="36090"/>
    <lineage>
        <taxon>Eukaryota</taxon>
        <taxon>Metazoa</taxon>
        <taxon>Ecdysozoa</taxon>
        <taxon>Nematoda</taxon>
        <taxon>Chromadorea</taxon>
        <taxon>Rhabditida</taxon>
        <taxon>Tylenchina</taxon>
        <taxon>Tylenchomorpha</taxon>
        <taxon>Tylenchoidea</taxon>
        <taxon>Heteroderidae</taxon>
        <taxon>Heteroderinae</taxon>
        <taxon>Globodera</taxon>
    </lineage>
</organism>
<evidence type="ECO:0000256" key="1">
    <source>
        <dbReference type="SAM" id="MobiDB-lite"/>
    </source>
</evidence>
<name>A0A183BVF0_GLOPA</name>
<dbReference type="Proteomes" id="UP000050741">
    <property type="component" value="Unassembled WGS sequence"/>
</dbReference>
<keyword evidence="2" id="KW-1133">Transmembrane helix</keyword>